<dbReference type="InterPro" id="IPR031793">
    <property type="entry name" value="KICSTOR_ITFG2"/>
</dbReference>
<dbReference type="PRINTS" id="PR00080">
    <property type="entry name" value="SDRFAMILY"/>
</dbReference>
<dbReference type="OrthoDB" id="47007at2759"/>
<reference evidence="4" key="1">
    <citation type="submission" date="2025-08" db="UniProtKB">
        <authorList>
            <consortium name="RefSeq"/>
        </authorList>
    </citation>
    <scope>IDENTIFICATION</scope>
    <source>
        <strain evidence="4">Airmid</strain>
    </source>
</reference>
<evidence type="ECO:0000313" key="3">
    <source>
        <dbReference type="Proteomes" id="UP000515146"/>
    </source>
</evidence>
<dbReference type="PROSITE" id="PS00061">
    <property type="entry name" value="ADH_SHORT"/>
    <property type="match status" value="1"/>
</dbReference>
<dbReference type="GO" id="GO:0016491">
    <property type="term" value="F:oxidoreductase activity"/>
    <property type="evidence" value="ECO:0007669"/>
    <property type="project" value="UniProtKB-KW"/>
</dbReference>
<dbReference type="InterPro" id="IPR028994">
    <property type="entry name" value="Integrin_alpha_N"/>
</dbReference>
<dbReference type="InParanoid" id="A0A6P6XP32"/>
<evidence type="ECO:0000256" key="2">
    <source>
        <dbReference type="SAM" id="MobiDB-lite"/>
    </source>
</evidence>
<feature type="region of interest" description="Disordered" evidence="2">
    <location>
        <begin position="1"/>
        <end position="39"/>
    </location>
</feature>
<dbReference type="InterPro" id="IPR002347">
    <property type="entry name" value="SDR_fam"/>
</dbReference>
<dbReference type="Pfam" id="PF15907">
    <property type="entry name" value="Itfg2"/>
    <property type="match status" value="1"/>
</dbReference>
<dbReference type="Proteomes" id="UP000515146">
    <property type="component" value="Unplaced"/>
</dbReference>
<feature type="compositionally biased region" description="Low complexity" evidence="2">
    <location>
        <begin position="30"/>
        <end position="39"/>
    </location>
</feature>
<dbReference type="FunFam" id="3.40.50.720:FF:000084">
    <property type="entry name" value="Short-chain dehydrogenase reductase"/>
    <property type="match status" value="1"/>
</dbReference>
<dbReference type="InterPro" id="IPR020904">
    <property type="entry name" value="Sc_DH/Rdtase_CS"/>
</dbReference>
<dbReference type="PANTHER" id="PTHR43975:SF2">
    <property type="entry name" value="EG:BACR7A4.14 PROTEIN-RELATED"/>
    <property type="match status" value="1"/>
</dbReference>
<accession>A0A6P6XP32</accession>
<evidence type="ECO:0000313" key="4">
    <source>
        <dbReference type="RefSeq" id="XP_027194606.1"/>
    </source>
</evidence>
<dbReference type="InterPro" id="IPR036291">
    <property type="entry name" value="NAD(P)-bd_dom_sf"/>
</dbReference>
<dbReference type="Pfam" id="PF13561">
    <property type="entry name" value="adh_short_C2"/>
    <property type="match status" value="1"/>
</dbReference>
<gene>
    <name evidence="4" type="primary">LOC113789287</name>
</gene>
<proteinExistence type="predicted"/>
<organism evidence="3 4">
    <name type="scientific">Dermatophagoides pteronyssinus</name>
    <name type="common">European house dust mite</name>
    <dbReference type="NCBI Taxonomy" id="6956"/>
    <lineage>
        <taxon>Eukaryota</taxon>
        <taxon>Metazoa</taxon>
        <taxon>Ecdysozoa</taxon>
        <taxon>Arthropoda</taxon>
        <taxon>Chelicerata</taxon>
        <taxon>Arachnida</taxon>
        <taxon>Acari</taxon>
        <taxon>Acariformes</taxon>
        <taxon>Sarcoptiformes</taxon>
        <taxon>Astigmata</taxon>
        <taxon>Psoroptidia</taxon>
        <taxon>Analgoidea</taxon>
        <taxon>Pyroglyphidae</taxon>
        <taxon>Dermatophagoidinae</taxon>
        <taxon>Dermatophagoides</taxon>
    </lineage>
</organism>
<name>A0A6P6XP32_DERPT</name>
<dbReference type="KEGG" id="dpte:113789287"/>
<feature type="compositionally biased region" description="Low complexity" evidence="2">
    <location>
        <begin position="11"/>
        <end position="21"/>
    </location>
</feature>
<sequence length="568" mass="62488">MNQNKIDDDGNLQQQQQQNDQPASDTSTPSHSTSISRTQSSSSTSFIAASNANCQRSLSLVDSIEFKFEGNICKNAIAIGDCDNDGKNELVIGTLNGELLIYKNDRKNPQASTKDLGMIACILIGDILNFGKNCLITISIEGYLKIFHMYNDSHVDLINQSNDSAIRRQPKFSNSSLQLSNMKLPPTISDNEVYSSTTNLNLIHSQQMQSNTMCALLVDFDHDDNQELIVALSDRVVRCYRAVHLNEEIKLIGLYKWEFSDQIGSITLHHLFDSSNNNDDPDLLVEDNKSDNSLSTNDKKSAICKNQICILGKVALITGSSSGIGAAIASKFAEYGADCVITGRNSENLNQIARKIMKHTDREPLMIVGDLQTDPELPKRLINETIEKFGRLDILINNAGTGIANDTFDNPELIDEFDKMFTLNVRVPLCLCRLAVEHLEKTQGNIINISSNASAEPILFTYSMSKAALDMLTKGAAQDLGPKGIRVNSINPGPTITSMGRCLGKDSDHFEKSKDKFAKLTILDRIPYPDEMANLAAFLASNDAVNITGSIIVSDGGMLVKKRQYFAK</sequence>
<dbReference type="AlphaFoldDB" id="A0A6P6XP32"/>
<protein>
    <submittedName>
        <fullName evidence="4">Uncharacterized protein LOC113789287</fullName>
    </submittedName>
</protein>
<dbReference type="PRINTS" id="PR00081">
    <property type="entry name" value="GDHRDH"/>
</dbReference>
<dbReference type="SUPFAM" id="SSF51735">
    <property type="entry name" value="NAD(P)-binding Rossmann-fold domains"/>
    <property type="match status" value="1"/>
</dbReference>
<keyword evidence="1" id="KW-0560">Oxidoreductase</keyword>
<keyword evidence="3" id="KW-1185">Reference proteome</keyword>
<dbReference type="Gene3D" id="3.40.50.720">
    <property type="entry name" value="NAD(P)-binding Rossmann-like Domain"/>
    <property type="match status" value="1"/>
</dbReference>
<evidence type="ECO:0000256" key="1">
    <source>
        <dbReference type="ARBA" id="ARBA00023002"/>
    </source>
</evidence>
<dbReference type="PANTHER" id="PTHR43975">
    <property type="entry name" value="ZGC:101858"/>
    <property type="match status" value="1"/>
</dbReference>
<dbReference type="SUPFAM" id="SSF69318">
    <property type="entry name" value="Integrin alpha N-terminal domain"/>
    <property type="match status" value="1"/>
</dbReference>
<dbReference type="RefSeq" id="XP_027194606.1">
    <property type="nucleotide sequence ID" value="XM_027338805.1"/>
</dbReference>